<organism evidence="1">
    <name type="scientific">marine sediment metagenome</name>
    <dbReference type="NCBI Taxonomy" id="412755"/>
    <lineage>
        <taxon>unclassified sequences</taxon>
        <taxon>metagenomes</taxon>
        <taxon>ecological metagenomes</taxon>
    </lineage>
</organism>
<evidence type="ECO:0008006" key="2">
    <source>
        <dbReference type="Google" id="ProtNLM"/>
    </source>
</evidence>
<dbReference type="AlphaFoldDB" id="A0A0F9JU47"/>
<gene>
    <name evidence="1" type="ORF">LCGC14_1784240</name>
</gene>
<dbReference type="EMBL" id="LAZR01016925">
    <property type="protein sequence ID" value="KKM02458.1"/>
    <property type="molecule type" value="Genomic_DNA"/>
</dbReference>
<protein>
    <recommendedName>
        <fullName evidence="2">DDE domain-containing protein</fullName>
    </recommendedName>
</protein>
<accession>A0A0F9JU47</accession>
<evidence type="ECO:0000313" key="1">
    <source>
        <dbReference type="EMBL" id="KKM02458.1"/>
    </source>
</evidence>
<name>A0A0F9JU47_9ZZZZ</name>
<proteinExistence type="predicted"/>
<comment type="caution">
    <text evidence="1">The sequence shown here is derived from an EMBL/GenBank/DDBJ whole genome shotgun (WGS) entry which is preliminary data.</text>
</comment>
<sequence>MAAFIQNVIMNTKFPFSGYFGFDEIHTKTNGEKTYILSLVNFWDGFYVNAEFSPDRDTGTIKRFFSSSKRQGKIKLKGLMLNDSNIYREILNSRRFRYIKVHHSQTHSKKNLSEANMKLLD</sequence>
<reference evidence="1" key="1">
    <citation type="journal article" date="2015" name="Nature">
        <title>Complex archaea that bridge the gap between prokaryotes and eukaryotes.</title>
        <authorList>
            <person name="Spang A."/>
            <person name="Saw J.H."/>
            <person name="Jorgensen S.L."/>
            <person name="Zaremba-Niedzwiedzka K."/>
            <person name="Martijn J."/>
            <person name="Lind A.E."/>
            <person name="van Eijk R."/>
            <person name="Schleper C."/>
            <person name="Guy L."/>
            <person name="Ettema T.J."/>
        </authorList>
    </citation>
    <scope>NUCLEOTIDE SEQUENCE</scope>
</reference>